<dbReference type="Proteomes" id="UP001207654">
    <property type="component" value="Unassembled WGS sequence"/>
</dbReference>
<proteinExistence type="predicted"/>
<evidence type="ECO:0000313" key="3">
    <source>
        <dbReference type="Proteomes" id="UP001207654"/>
    </source>
</evidence>
<name>A0ABT4A0P0_9BACT</name>
<dbReference type="EMBL" id="JAPNKA010000001">
    <property type="protein sequence ID" value="MCY1074542.1"/>
    <property type="molecule type" value="Genomic_DNA"/>
</dbReference>
<evidence type="ECO:0000256" key="1">
    <source>
        <dbReference type="SAM" id="MobiDB-lite"/>
    </source>
</evidence>
<protein>
    <submittedName>
        <fullName evidence="2">Uncharacterized protein</fullName>
    </submittedName>
</protein>
<reference evidence="2 3" key="1">
    <citation type="submission" date="2022-11" db="EMBL/GenBank/DDBJ databases">
        <title>Minimal conservation of predation-associated metabolite biosynthetic gene clusters underscores biosynthetic potential of Myxococcota including descriptions for ten novel species: Archangium lansinium sp. nov., Myxococcus landrumus sp. nov., Nannocystis bai.</title>
        <authorList>
            <person name="Ahearne A."/>
            <person name="Stevens C."/>
            <person name="Phillips K."/>
        </authorList>
    </citation>
    <scope>NUCLEOTIDE SEQUENCE [LARGE SCALE GENOMIC DNA]</scope>
    <source>
        <strain evidence="2 3">MIWBW</strain>
    </source>
</reference>
<organism evidence="2 3">
    <name type="scientific">Archangium lansingense</name>
    <dbReference type="NCBI Taxonomy" id="2995310"/>
    <lineage>
        <taxon>Bacteria</taxon>
        <taxon>Pseudomonadati</taxon>
        <taxon>Myxococcota</taxon>
        <taxon>Myxococcia</taxon>
        <taxon>Myxococcales</taxon>
        <taxon>Cystobacterineae</taxon>
        <taxon>Archangiaceae</taxon>
        <taxon>Archangium</taxon>
    </lineage>
</organism>
<sequence length="232" mass="24829">MDAKALPDRGASPSALADAGAPLEAVAPSAKPWWASSGFASEEEARAQWVDAVKAQERFLSALPADVKASLRKAAPDFTPLGILDPSATGPEAVKGDFNCDGAVDYALPGLSSQSELARGLTSEPNPSGPRLETLSNELRRFRYDDAAEVRVGLSSPSGLKWQSFPGSQPSNRGPLPADRTLGCTEVTPKDVDVNWAQKHHCDVLYIGCCEKDGRFLLWDQRSRRLHNVGGC</sequence>
<gene>
    <name evidence="2" type="ORF">OV287_08590</name>
</gene>
<feature type="region of interest" description="Disordered" evidence="1">
    <location>
        <begin position="161"/>
        <end position="181"/>
    </location>
</feature>
<dbReference type="RefSeq" id="WP_267533504.1">
    <property type="nucleotide sequence ID" value="NZ_JAPNKA010000001.1"/>
</dbReference>
<evidence type="ECO:0000313" key="2">
    <source>
        <dbReference type="EMBL" id="MCY1074542.1"/>
    </source>
</evidence>
<accession>A0ABT4A0P0</accession>
<keyword evidence="3" id="KW-1185">Reference proteome</keyword>
<comment type="caution">
    <text evidence="2">The sequence shown here is derived from an EMBL/GenBank/DDBJ whole genome shotgun (WGS) entry which is preliminary data.</text>
</comment>